<feature type="non-terminal residue" evidence="1">
    <location>
        <position position="1"/>
    </location>
</feature>
<dbReference type="EMBL" id="JARJCW010000042">
    <property type="protein sequence ID" value="KAJ7205757.1"/>
    <property type="molecule type" value="Genomic_DNA"/>
</dbReference>
<organism evidence="1 2">
    <name type="scientific">Mycena pura</name>
    <dbReference type="NCBI Taxonomy" id="153505"/>
    <lineage>
        <taxon>Eukaryota</taxon>
        <taxon>Fungi</taxon>
        <taxon>Dikarya</taxon>
        <taxon>Basidiomycota</taxon>
        <taxon>Agaricomycotina</taxon>
        <taxon>Agaricomycetes</taxon>
        <taxon>Agaricomycetidae</taxon>
        <taxon>Agaricales</taxon>
        <taxon>Marasmiineae</taxon>
        <taxon>Mycenaceae</taxon>
        <taxon>Mycena</taxon>
    </lineage>
</organism>
<dbReference type="Proteomes" id="UP001219525">
    <property type="component" value="Unassembled WGS sequence"/>
</dbReference>
<dbReference type="AlphaFoldDB" id="A0AAD6V8E1"/>
<evidence type="ECO:0000313" key="1">
    <source>
        <dbReference type="EMBL" id="KAJ7205757.1"/>
    </source>
</evidence>
<proteinExistence type="predicted"/>
<feature type="non-terminal residue" evidence="1">
    <location>
        <position position="50"/>
    </location>
</feature>
<sequence>KKVVMISVMMQSTNNKCNALESIFGIFLHASNTPSKVIETLAHMGISIRQ</sequence>
<keyword evidence="2" id="KW-1185">Reference proteome</keyword>
<protein>
    <submittedName>
        <fullName evidence="1">Uncharacterized protein</fullName>
    </submittedName>
</protein>
<accession>A0AAD6V8E1</accession>
<name>A0AAD6V8E1_9AGAR</name>
<evidence type="ECO:0000313" key="2">
    <source>
        <dbReference type="Proteomes" id="UP001219525"/>
    </source>
</evidence>
<gene>
    <name evidence="1" type="ORF">GGX14DRAFT_318331</name>
</gene>
<comment type="caution">
    <text evidence="1">The sequence shown here is derived from an EMBL/GenBank/DDBJ whole genome shotgun (WGS) entry which is preliminary data.</text>
</comment>
<reference evidence="1" key="1">
    <citation type="submission" date="2023-03" db="EMBL/GenBank/DDBJ databases">
        <title>Massive genome expansion in bonnet fungi (Mycena s.s.) driven by repeated elements and novel gene families across ecological guilds.</title>
        <authorList>
            <consortium name="Lawrence Berkeley National Laboratory"/>
            <person name="Harder C.B."/>
            <person name="Miyauchi S."/>
            <person name="Viragh M."/>
            <person name="Kuo A."/>
            <person name="Thoen E."/>
            <person name="Andreopoulos B."/>
            <person name="Lu D."/>
            <person name="Skrede I."/>
            <person name="Drula E."/>
            <person name="Henrissat B."/>
            <person name="Morin E."/>
            <person name="Kohler A."/>
            <person name="Barry K."/>
            <person name="LaButti K."/>
            <person name="Morin E."/>
            <person name="Salamov A."/>
            <person name="Lipzen A."/>
            <person name="Mereny Z."/>
            <person name="Hegedus B."/>
            <person name="Baldrian P."/>
            <person name="Stursova M."/>
            <person name="Weitz H."/>
            <person name="Taylor A."/>
            <person name="Grigoriev I.V."/>
            <person name="Nagy L.G."/>
            <person name="Martin F."/>
            <person name="Kauserud H."/>
        </authorList>
    </citation>
    <scope>NUCLEOTIDE SEQUENCE</scope>
    <source>
        <strain evidence="1">9144</strain>
    </source>
</reference>